<name>A0A7Z7JHZ3_9BURK</name>
<evidence type="ECO:0000313" key="2">
    <source>
        <dbReference type="Proteomes" id="UP000257139"/>
    </source>
</evidence>
<comment type="caution">
    <text evidence="1">The sequence shown here is derived from an EMBL/GenBank/DDBJ whole genome shotgun (WGS) entry which is preliminary data.</text>
</comment>
<proteinExistence type="predicted"/>
<sequence>MSKIIKSARQVKHVALSASPMLESRLSLGRDRLVVGLITISSPGLPPGLSGSPDPATIFTFSKAKDATSTRSAYRLFVDELKIGTGAFWLPVYPCARCGPCHRRWRLICLRLT</sequence>
<protein>
    <submittedName>
        <fullName evidence="1">Uncharacterized protein</fullName>
    </submittedName>
</protein>
<reference evidence="1 2" key="1">
    <citation type="submission" date="2018-01" db="EMBL/GenBank/DDBJ databases">
        <authorList>
            <person name="Clerissi C."/>
        </authorList>
    </citation>
    <scope>NUCLEOTIDE SEQUENCE [LARGE SCALE GENOMIC DNA]</scope>
    <source>
        <strain evidence="1">Cupriavidus taiwanensis STM 6021</strain>
    </source>
</reference>
<accession>A0A7Z7JHZ3</accession>
<dbReference type="EMBL" id="OGUU01000045">
    <property type="protein sequence ID" value="SPC25739.1"/>
    <property type="molecule type" value="Genomic_DNA"/>
</dbReference>
<dbReference type="AlphaFoldDB" id="A0A7Z7JHZ3"/>
<gene>
    <name evidence="1" type="ORF">CBM2594_U10240</name>
</gene>
<organism evidence="1 2">
    <name type="scientific">Cupriavidus taiwanensis</name>
    <dbReference type="NCBI Taxonomy" id="164546"/>
    <lineage>
        <taxon>Bacteria</taxon>
        <taxon>Pseudomonadati</taxon>
        <taxon>Pseudomonadota</taxon>
        <taxon>Betaproteobacteria</taxon>
        <taxon>Burkholderiales</taxon>
        <taxon>Burkholderiaceae</taxon>
        <taxon>Cupriavidus</taxon>
    </lineage>
</organism>
<evidence type="ECO:0000313" key="1">
    <source>
        <dbReference type="EMBL" id="SPC25739.1"/>
    </source>
</evidence>
<dbReference type="Proteomes" id="UP000257139">
    <property type="component" value="Unassembled WGS sequence"/>
</dbReference>